<evidence type="ECO:0000259" key="1">
    <source>
        <dbReference type="Pfam" id="PF08808"/>
    </source>
</evidence>
<dbReference type="Proteomes" id="UP000028181">
    <property type="component" value="Chromosome I"/>
</dbReference>
<dbReference type="PATRIC" id="fig|1028800.3.peg.423"/>
<evidence type="ECO:0000313" key="3">
    <source>
        <dbReference type="Proteomes" id="UP000028181"/>
    </source>
</evidence>
<name>A0A068SLC6_NEOGA</name>
<organism evidence="2 3">
    <name type="scientific">Neorhizobium galegae bv. orientalis str. HAMBI 540</name>
    <dbReference type="NCBI Taxonomy" id="1028800"/>
    <lineage>
        <taxon>Bacteria</taxon>
        <taxon>Pseudomonadati</taxon>
        <taxon>Pseudomonadota</taxon>
        <taxon>Alphaproteobacteria</taxon>
        <taxon>Hyphomicrobiales</taxon>
        <taxon>Rhizobiaceae</taxon>
        <taxon>Rhizobium/Agrobacterium group</taxon>
        <taxon>Neorhizobium</taxon>
    </lineage>
</organism>
<proteinExistence type="predicted"/>
<sequence length="98" mass="10738">MHVDAEDLPLDFQLLKIHCPDEIAAQTITSGDVDLLDTTETGQAGNAWLVENKFCLLKVPSAILPEAANILVNPEHADAGKLTIEKAVRYPFDSRLLK</sequence>
<dbReference type="AlphaFoldDB" id="A0A068SLC6"/>
<dbReference type="InterPro" id="IPR014914">
    <property type="entry name" value="RES_dom"/>
</dbReference>
<reference evidence="3" key="1">
    <citation type="journal article" date="2014" name="BMC Genomics">
        <title>Genome sequencing of two Neorhizobium galegae strains reveals a noeT gene responsible for the unusual acetylation of the nodulation factors.</title>
        <authorList>
            <person name="Osterman J."/>
            <person name="Marsh J."/>
            <person name="Laine P.K."/>
            <person name="Zeng Z."/>
            <person name="Alatalo E."/>
            <person name="Sullivan J.T."/>
            <person name="Young J.P."/>
            <person name="Thomas-Oates J."/>
            <person name="Paulin L."/>
            <person name="Lindstrom K."/>
        </authorList>
    </citation>
    <scope>NUCLEOTIDE SEQUENCE [LARGE SCALE GENOMIC DNA]</scope>
    <source>
        <strain evidence="3">HAMBI 540</strain>
    </source>
</reference>
<dbReference type="EMBL" id="HG938353">
    <property type="protein sequence ID" value="CDN46619.1"/>
    <property type="molecule type" value="Genomic_DNA"/>
</dbReference>
<protein>
    <submittedName>
        <fullName evidence="2">RES domain protein</fullName>
    </submittedName>
</protein>
<evidence type="ECO:0000313" key="2">
    <source>
        <dbReference type="EMBL" id="CDN46619.1"/>
    </source>
</evidence>
<dbReference type="Pfam" id="PF08808">
    <property type="entry name" value="RES"/>
    <property type="match status" value="1"/>
</dbReference>
<keyword evidence="3" id="KW-1185">Reference proteome</keyword>
<dbReference type="eggNOG" id="COG5654">
    <property type="taxonomic scope" value="Bacteria"/>
</dbReference>
<gene>
    <name evidence="2" type="ORF">RG540_CH04280</name>
</gene>
<feature type="domain" description="RES" evidence="1">
    <location>
        <begin position="8"/>
        <end position="93"/>
    </location>
</feature>
<accession>A0A068SLC6</accession>
<dbReference type="KEGG" id="ngg:RG540_CH04280"/>
<dbReference type="HOGENOM" id="CLU_133611_0_1_5"/>